<organism evidence="1 2">
    <name type="scientific">Paracoccus solventivorans</name>
    <dbReference type="NCBI Taxonomy" id="53463"/>
    <lineage>
        <taxon>Bacteria</taxon>
        <taxon>Pseudomonadati</taxon>
        <taxon>Pseudomonadota</taxon>
        <taxon>Alphaproteobacteria</taxon>
        <taxon>Rhodobacterales</taxon>
        <taxon>Paracoccaceae</taxon>
        <taxon>Paracoccus</taxon>
    </lineage>
</organism>
<dbReference type="STRING" id="53463.SAMN05444389_102156"/>
<accession>A0A1M7EK69</accession>
<evidence type="ECO:0000313" key="1">
    <source>
        <dbReference type="EMBL" id="SHL92023.1"/>
    </source>
</evidence>
<reference evidence="2" key="1">
    <citation type="submission" date="2016-11" db="EMBL/GenBank/DDBJ databases">
        <authorList>
            <person name="Varghese N."/>
            <person name="Submissions S."/>
        </authorList>
    </citation>
    <scope>NUCLEOTIDE SEQUENCE [LARGE SCALE GENOMIC DNA]</scope>
    <source>
        <strain evidence="2">DSM 6637</strain>
    </source>
</reference>
<dbReference type="AlphaFoldDB" id="A0A1M7EK69"/>
<dbReference type="OrthoDB" id="7270696at2"/>
<sequence>MSGGESLPPALAAGLDVLGLAAPGFVPPPEVAAAAQQGLALRARHGRGGTGVGLARAQALAARRPHSAREMRVIAGWFARFAGLRAREGWGEGAPSAAYIAWQLWGGDPGRAWVERHRPDWG</sequence>
<evidence type="ECO:0000313" key="2">
    <source>
        <dbReference type="Proteomes" id="UP000184444"/>
    </source>
</evidence>
<dbReference type="Proteomes" id="UP000184444">
    <property type="component" value="Unassembled WGS sequence"/>
</dbReference>
<dbReference type="RefSeq" id="WP_073062546.1">
    <property type="nucleotide sequence ID" value="NZ_FRCK01000002.1"/>
</dbReference>
<protein>
    <submittedName>
        <fullName evidence="1">Uncharacterized protein</fullName>
    </submittedName>
</protein>
<dbReference type="EMBL" id="FRCK01000002">
    <property type="protein sequence ID" value="SHL92023.1"/>
    <property type="molecule type" value="Genomic_DNA"/>
</dbReference>
<name>A0A1M7EK69_9RHOB</name>
<proteinExistence type="predicted"/>
<keyword evidence="2" id="KW-1185">Reference proteome</keyword>
<gene>
    <name evidence="1" type="ORF">SAMN05444389_102156</name>
</gene>